<proteinExistence type="predicted"/>
<dbReference type="RefSeq" id="XP_034253506.1">
    <property type="nucleotide sequence ID" value="XM_034397615.1"/>
</dbReference>
<dbReference type="Proteomes" id="UP000515158">
    <property type="component" value="Unplaced"/>
</dbReference>
<name>A0A6P9AC27_THRPL</name>
<gene>
    <name evidence="2" type="primary">LOC117652585</name>
</gene>
<organism evidence="2">
    <name type="scientific">Thrips palmi</name>
    <name type="common">Melon thrips</name>
    <dbReference type="NCBI Taxonomy" id="161013"/>
    <lineage>
        <taxon>Eukaryota</taxon>
        <taxon>Metazoa</taxon>
        <taxon>Ecdysozoa</taxon>
        <taxon>Arthropoda</taxon>
        <taxon>Hexapoda</taxon>
        <taxon>Insecta</taxon>
        <taxon>Pterygota</taxon>
        <taxon>Neoptera</taxon>
        <taxon>Paraneoptera</taxon>
        <taxon>Thysanoptera</taxon>
        <taxon>Terebrantia</taxon>
        <taxon>Thripoidea</taxon>
        <taxon>Thripidae</taxon>
        <taxon>Thrips</taxon>
    </lineage>
</organism>
<evidence type="ECO:0000313" key="1">
    <source>
        <dbReference type="Proteomes" id="UP000515158"/>
    </source>
</evidence>
<dbReference type="GeneID" id="117652585"/>
<sequence>MKKGELLKKKASSTANTSVNIEDLADIDDGVDPDEFEEKLLWLTNNKTLCPRLTEYWKFTSKGRLRKFMSEKIPITEYMQTYPALSEMTGYLLLESDFETLLEGASMQLYASWPTLAAFIESKVPKNVKEAILDPFTPEGKKIKTIQALPYLFNVVTAAKKGKNKQWRPSREKSAESILLHVLDSAAILTTLATRLKDKYEPFNLSLGPQAIVVGDTVDSITKSYVRVNSILYEVDNPLKAVDIAFKIMHTLDCQYPKESEREWFFLERSVYAINANKKNPLTVKISSISNDFSRFQS</sequence>
<evidence type="ECO:0000313" key="2">
    <source>
        <dbReference type="RefSeq" id="XP_034253506.1"/>
    </source>
</evidence>
<dbReference type="InParanoid" id="A0A6P9AC27"/>
<protein>
    <submittedName>
        <fullName evidence="2">Uncharacterized protein LOC117652585</fullName>
    </submittedName>
</protein>
<dbReference type="AlphaFoldDB" id="A0A6P9AC27"/>
<accession>A0A6P9AC27</accession>
<dbReference type="OrthoDB" id="3598281at2759"/>
<keyword evidence="1" id="KW-1185">Reference proteome</keyword>
<dbReference type="KEGG" id="tpal:117652585"/>
<reference evidence="2" key="1">
    <citation type="submission" date="2025-08" db="UniProtKB">
        <authorList>
            <consortium name="RefSeq"/>
        </authorList>
    </citation>
    <scope>IDENTIFICATION</scope>
    <source>
        <tissue evidence="2">Total insect</tissue>
    </source>
</reference>